<dbReference type="Pfam" id="PF05096">
    <property type="entry name" value="Glu_cyclase_2"/>
    <property type="match status" value="1"/>
</dbReference>
<dbReference type="InterPro" id="IPR011044">
    <property type="entry name" value="Quino_amine_DH_bsu"/>
</dbReference>
<dbReference type="SUPFAM" id="SSF50969">
    <property type="entry name" value="YVTN repeat-like/Quinoprotein amine dehydrogenase"/>
    <property type="match status" value="1"/>
</dbReference>
<proteinExistence type="predicted"/>
<evidence type="ECO:0000313" key="2">
    <source>
        <dbReference type="Proteomes" id="UP000886881"/>
    </source>
</evidence>
<name>A0A9D1GLZ6_9BACT</name>
<dbReference type="EMBL" id="DVLC01000019">
    <property type="protein sequence ID" value="HIT46408.1"/>
    <property type="molecule type" value="Genomic_DNA"/>
</dbReference>
<evidence type="ECO:0000313" key="1">
    <source>
        <dbReference type="EMBL" id="HIT46408.1"/>
    </source>
</evidence>
<dbReference type="PANTHER" id="PTHR31270:SF1">
    <property type="entry name" value="GLUTAMINYL-PEPTIDE CYCLOTRANSFERASE"/>
    <property type="match status" value="1"/>
</dbReference>
<dbReference type="Gene3D" id="2.130.10.10">
    <property type="entry name" value="YVTN repeat-like/Quinoprotein amine dehydrogenase"/>
    <property type="match status" value="1"/>
</dbReference>
<gene>
    <name evidence="1" type="ORF">IAC35_00955</name>
</gene>
<dbReference type="AlphaFoldDB" id="A0A9D1GLZ6"/>
<reference evidence="1" key="1">
    <citation type="submission" date="2020-10" db="EMBL/GenBank/DDBJ databases">
        <authorList>
            <person name="Gilroy R."/>
        </authorList>
    </citation>
    <scope>NUCLEOTIDE SEQUENCE</scope>
    <source>
        <strain evidence="1">ChiHecec2B26-709</strain>
    </source>
</reference>
<dbReference type="PANTHER" id="PTHR31270">
    <property type="entry name" value="GLUTAMINYL-PEPTIDE CYCLOTRANSFERASE"/>
    <property type="match status" value="1"/>
</dbReference>
<protein>
    <submittedName>
        <fullName evidence="1">Glutaminyl-peptide cyclotransferase</fullName>
    </submittedName>
</protein>
<sequence length="247" mass="27681">MPAALGLGVCAGCSAKTKEYRVEVVREYAHDTGAYTQGLFFSGGKLYESTGQYGESSLRIVDLETGKVERQLDFADKYFVEGSVILEGKLYVLTWTNRVAYVYDAATLEYEGAYSYPRDGWGLTTDGKSLIASDGSSRLYFLSPEFKLERSLTVKMDGRPLRNLNELEWIDGKIWANVYLTDMIVIINPEDGNVEASVDCSGLLPKSLRTRDTDVLNGIALDPATGKIYLTGKYWPRLYEVRLEKKR</sequence>
<accession>A0A9D1GLZ6</accession>
<organism evidence="1 2">
    <name type="scientific">Candidatus Cryptobacteroides merdipullorum</name>
    <dbReference type="NCBI Taxonomy" id="2840771"/>
    <lineage>
        <taxon>Bacteria</taxon>
        <taxon>Pseudomonadati</taxon>
        <taxon>Bacteroidota</taxon>
        <taxon>Bacteroidia</taxon>
        <taxon>Bacteroidales</taxon>
        <taxon>Candidatus Cryptobacteroides</taxon>
    </lineage>
</organism>
<comment type="caution">
    <text evidence="1">The sequence shown here is derived from an EMBL/GenBank/DDBJ whole genome shotgun (WGS) entry which is preliminary data.</text>
</comment>
<reference evidence="1" key="2">
    <citation type="journal article" date="2021" name="PeerJ">
        <title>Extensive microbial diversity within the chicken gut microbiome revealed by metagenomics and culture.</title>
        <authorList>
            <person name="Gilroy R."/>
            <person name="Ravi A."/>
            <person name="Getino M."/>
            <person name="Pursley I."/>
            <person name="Horton D.L."/>
            <person name="Alikhan N.F."/>
            <person name="Baker D."/>
            <person name="Gharbi K."/>
            <person name="Hall N."/>
            <person name="Watson M."/>
            <person name="Adriaenssens E.M."/>
            <person name="Foster-Nyarko E."/>
            <person name="Jarju S."/>
            <person name="Secka A."/>
            <person name="Antonio M."/>
            <person name="Oren A."/>
            <person name="Chaudhuri R.R."/>
            <person name="La Ragione R."/>
            <person name="Hildebrand F."/>
            <person name="Pallen M.J."/>
        </authorList>
    </citation>
    <scope>NUCLEOTIDE SEQUENCE</scope>
    <source>
        <strain evidence="1">ChiHecec2B26-709</strain>
    </source>
</reference>
<dbReference type="Proteomes" id="UP000886881">
    <property type="component" value="Unassembled WGS sequence"/>
</dbReference>
<dbReference type="InterPro" id="IPR007788">
    <property type="entry name" value="QCT"/>
</dbReference>
<dbReference type="GO" id="GO:0016603">
    <property type="term" value="F:glutaminyl-peptide cyclotransferase activity"/>
    <property type="evidence" value="ECO:0007669"/>
    <property type="project" value="InterPro"/>
</dbReference>
<dbReference type="InterPro" id="IPR015943">
    <property type="entry name" value="WD40/YVTN_repeat-like_dom_sf"/>
</dbReference>